<sequence length="130" mass="14696">MAEDIINEIRRTFEELSKAVQKTVEEAVKTTSETVRRVTVEQGVKIKEQDDTAIVEIDMPGLEPGDISIYISKEGDYIRAEGARGDRKYSRRVYLPFKVEPSTASASYKNGVLTLTFKKAKPQEIQIKVE</sequence>
<accession>A0ACC6UZG0</accession>
<evidence type="ECO:0000313" key="2">
    <source>
        <dbReference type="Proteomes" id="UP000033636"/>
    </source>
</evidence>
<name>A0ACC6UZG0_9CREN</name>
<evidence type="ECO:0000313" key="1">
    <source>
        <dbReference type="EMBL" id="MFB6490046.1"/>
    </source>
</evidence>
<protein>
    <submittedName>
        <fullName evidence="1">Hsp20/alpha crystallin family protein</fullName>
    </submittedName>
</protein>
<dbReference type="Proteomes" id="UP000033636">
    <property type="component" value="Unassembled WGS sequence"/>
</dbReference>
<reference evidence="1" key="1">
    <citation type="submission" date="2024-07" db="EMBL/GenBank/DDBJ databases">
        <title>Metagenome and Metagenome-Assembled Genomes of Archaea from a hot spring from the geothermal field of Los Azufres, Mexico.</title>
        <authorList>
            <person name="Marin-Paredes R."/>
            <person name="Martinez-Romero E."/>
            <person name="Servin-Garciduenas L.E."/>
        </authorList>
    </citation>
    <scope>NUCLEOTIDE SEQUENCE</scope>
</reference>
<proteinExistence type="predicted"/>
<comment type="caution">
    <text evidence="1">The sequence shown here is derived from an EMBL/GenBank/DDBJ whole genome shotgun (WGS) entry which is preliminary data.</text>
</comment>
<gene>
    <name evidence="1" type="ORF">TU35_002170</name>
</gene>
<organism evidence="1 2">
    <name type="scientific">Thermoproteus sp. AZ2</name>
    <dbReference type="NCBI Taxonomy" id="1609232"/>
    <lineage>
        <taxon>Archaea</taxon>
        <taxon>Thermoproteota</taxon>
        <taxon>Thermoprotei</taxon>
        <taxon>Thermoproteales</taxon>
        <taxon>Thermoproteaceae</taxon>
        <taxon>Thermoproteus</taxon>
    </lineage>
</organism>
<dbReference type="EMBL" id="JZWT02000004">
    <property type="protein sequence ID" value="MFB6490046.1"/>
    <property type="molecule type" value="Genomic_DNA"/>
</dbReference>